<dbReference type="EMBL" id="JARJCM010000219">
    <property type="protein sequence ID" value="KAJ7021959.1"/>
    <property type="molecule type" value="Genomic_DNA"/>
</dbReference>
<dbReference type="PANTHER" id="PTHR33096:SF1">
    <property type="entry name" value="CXC1-LIKE CYSTEINE CLUSTER ASSOCIATED WITH KDZ TRANSPOSASES DOMAIN-CONTAINING PROTEIN"/>
    <property type="match status" value="1"/>
</dbReference>
<evidence type="ECO:0000256" key="1">
    <source>
        <dbReference type="SAM" id="MobiDB-lite"/>
    </source>
</evidence>
<organism evidence="2 3">
    <name type="scientific">Mycena alexandri</name>
    <dbReference type="NCBI Taxonomy" id="1745969"/>
    <lineage>
        <taxon>Eukaryota</taxon>
        <taxon>Fungi</taxon>
        <taxon>Dikarya</taxon>
        <taxon>Basidiomycota</taxon>
        <taxon>Agaricomycotina</taxon>
        <taxon>Agaricomycetes</taxon>
        <taxon>Agaricomycetidae</taxon>
        <taxon>Agaricales</taxon>
        <taxon>Marasmiineae</taxon>
        <taxon>Mycenaceae</taxon>
        <taxon>Mycena</taxon>
    </lineage>
</organism>
<sequence length="790" mass="88792">MDLDLDDGINDYEAAILRGNTRMDISAAGEVPLGDMLHPSELSEMYSAYLSKHGTIAPSLVRQGLFPCTPYFATVVFTARTLNTFHSLRKQAFLRSVSDMHGVAPRPYLQTQFSAAYDLFLRVKEVVRHRVAQLLGRDGPNWRLQNACPACLYKVEGEAALDPPFFLTMDGNNSLKRVERREGYTTADGVKVSGEYVEAIDDRAAPRDYYIPAAEVDRFAKGGGEELLKGFLPDPKWAEGTDGCGDGWQNMKEHVTQKARGVYAETGIFGAFCRHSVCLLICDMIRSGELAKYGLAATFHLISVLGKYRLGYDIGCKFEKWVYTHPLTARAALEHGFEAVVGAFHGTGHKRLCQVRKMPIYTTGSGLEAFENMESVFSKSNALAGTTRHASRFHRQRDIVEYFAHADNYDALAGITMLARADQLLEAMDGLGLDRADKSVFSTWLDAERAALEKLPTDPPEETLQMEYYRKLVDLGVSQDNADKVLAVRIIASPPMGSPEYDEFNKRTRKEEAERRRVLDRHERCVTVVEDLERRLDIGAGERWTPGSEEWVAAATLTREYQYRKSLDRLQSLIVARLLELSKANMAIQARSKSLKTALTLYNAAAENLGDRPALTWEEILEMGRLEDFDLLRLAREDIRDVPWAQPGARSTLDLYFQLLRAEEERERLNIEIKRWVAWMKEEQDFLQHHEHRLKEEGQAARALQVHKYRMQQGRFYGLHQDRLLKLSRLPGFTGSIEPGVGLSAENQTGGDDGGAQDVDDPSDDEADTEAGFEAVLNVAEDRDGAEEGS</sequence>
<gene>
    <name evidence="2" type="ORF">C8F04DRAFT_1312196</name>
</gene>
<name>A0AAD6S6W7_9AGAR</name>
<comment type="caution">
    <text evidence="2">The sequence shown here is derived from an EMBL/GenBank/DDBJ whole genome shotgun (WGS) entry which is preliminary data.</text>
</comment>
<evidence type="ECO:0000313" key="2">
    <source>
        <dbReference type="EMBL" id="KAJ7021959.1"/>
    </source>
</evidence>
<dbReference type="Proteomes" id="UP001218188">
    <property type="component" value="Unassembled WGS sequence"/>
</dbReference>
<dbReference type="Pfam" id="PF18758">
    <property type="entry name" value="KDZ"/>
    <property type="match status" value="1"/>
</dbReference>
<dbReference type="PANTHER" id="PTHR33096">
    <property type="entry name" value="CXC2 DOMAIN-CONTAINING PROTEIN"/>
    <property type="match status" value="1"/>
</dbReference>
<feature type="compositionally biased region" description="Acidic residues" evidence="1">
    <location>
        <begin position="758"/>
        <end position="771"/>
    </location>
</feature>
<dbReference type="InterPro" id="IPR040521">
    <property type="entry name" value="KDZ"/>
</dbReference>
<protein>
    <recommendedName>
        <fullName evidence="4">CxC2-like cysteine cluster KDZ transposase-associated domain-containing protein</fullName>
    </recommendedName>
</protein>
<keyword evidence="3" id="KW-1185">Reference proteome</keyword>
<accession>A0AAD6S6W7</accession>
<proteinExistence type="predicted"/>
<dbReference type="AlphaFoldDB" id="A0AAD6S6W7"/>
<evidence type="ECO:0000313" key="3">
    <source>
        <dbReference type="Proteomes" id="UP001218188"/>
    </source>
</evidence>
<reference evidence="2" key="1">
    <citation type="submission" date="2023-03" db="EMBL/GenBank/DDBJ databases">
        <title>Massive genome expansion in bonnet fungi (Mycena s.s.) driven by repeated elements and novel gene families across ecological guilds.</title>
        <authorList>
            <consortium name="Lawrence Berkeley National Laboratory"/>
            <person name="Harder C.B."/>
            <person name="Miyauchi S."/>
            <person name="Viragh M."/>
            <person name="Kuo A."/>
            <person name="Thoen E."/>
            <person name="Andreopoulos B."/>
            <person name="Lu D."/>
            <person name="Skrede I."/>
            <person name="Drula E."/>
            <person name="Henrissat B."/>
            <person name="Morin E."/>
            <person name="Kohler A."/>
            <person name="Barry K."/>
            <person name="LaButti K."/>
            <person name="Morin E."/>
            <person name="Salamov A."/>
            <person name="Lipzen A."/>
            <person name="Mereny Z."/>
            <person name="Hegedus B."/>
            <person name="Baldrian P."/>
            <person name="Stursova M."/>
            <person name="Weitz H."/>
            <person name="Taylor A."/>
            <person name="Grigoriev I.V."/>
            <person name="Nagy L.G."/>
            <person name="Martin F."/>
            <person name="Kauserud H."/>
        </authorList>
    </citation>
    <scope>NUCLEOTIDE SEQUENCE</scope>
    <source>
        <strain evidence="2">CBHHK200</strain>
    </source>
</reference>
<feature type="region of interest" description="Disordered" evidence="1">
    <location>
        <begin position="738"/>
        <end position="790"/>
    </location>
</feature>
<evidence type="ECO:0008006" key="4">
    <source>
        <dbReference type="Google" id="ProtNLM"/>
    </source>
</evidence>